<dbReference type="GO" id="GO:0005975">
    <property type="term" value="P:carbohydrate metabolic process"/>
    <property type="evidence" value="ECO:0007669"/>
    <property type="project" value="InterPro"/>
</dbReference>
<name>A0A3F3GZW1_9LACO</name>
<comment type="subunit">
    <text evidence="1">Forms a complex composed of PxpA, PxpB and PxpC.</text>
</comment>
<accession>A0A3F3GZW1</accession>
<dbReference type="GO" id="GO:0005524">
    <property type="term" value="F:ATP binding"/>
    <property type="evidence" value="ECO:0007669"/>
    <property type="project" value="UniProtKB-UniRule"/>
</dbReference>
<keyword evidence="1" id="KW-0547">Nucleotide-binding</keyword>
<gene>
    <name evidence="1" type="primary">pxpA</name>
    <name evidence="2" type="ORF">FTRO_0010190</name>
</gene>
<dbReference type="Proteomes" id="UP000064514">
    <property type="component" value="Unassembled WGS sequence"/>
</dbReference>
<dbReference type="GO" id="GO:0017168">
    <property type="term" value="F:5-oxoprolinase (ATP-hydrolyzing) activity"/>
    <property type="evidence" value="ECO:0007669"/>
    <property type="project" value="UniProtKB-UniRule"/>
</dbReference>
<dbReference type="EC" id="3.5.2.9" evidence="1"/>
<dbReference type="NCBIfam" id="NF003816">
    <property type="entry name" value="PRK05406.1-5"/>
    <property type="match status" value="1"/>
</dbReference>
<comment type="function">
    <text evidence="1">Catalyzes the cleavage of 5-oxoproline to form L-glutamate coupled to the hydrolysis of ATP to ADP and inorganic phosphate.</text>
</comment>
<dbReference type="SUPFAM" id="SSF88713">
    <property type="entry name" value="Glycoside hydrolase/deacetylase"/>
    <property type="match status" value="1"/>
</dbReference>
<comment type="similarity">
    <text evidence="1">Belongs to the LamB/PxpA family.</text>
</comment>
<dbReference type="HAMAP" id="MF_00691">
    <property type="entry name" value="PxpA"/>
    <property type="match status" value="1"/>
</dbReference>
<evidence type="ECO:0000313" key="2">
    <source>
        <dbReference type="EMBL" id="GAP03477.1"/>
    </source>
</evidence>
<dbReference type="InterPro" id="IPR005501">
    <property type="entry name" value="LamB/YcsF/PxpA-like"/>
</dbReference>
<dbReference type="RefSeq" id="WP_059393025.1">
    <property type="nucleotide sequence ID" value="NZ_DF968078.1"/>
</dbReference>
<reference evidence="2" key="1">
    <citation type="journal article" date="2015" name="BMC Genomics">
        <title>Comparative genomics of Fructobacillus spp. and Leuconostoc spp. reveals niche-specific evolution of Fructobacillus spp.</title>
        <authorList>
            <person name="Endo A."/>
            <person name="Tanizawa Y."/>
            <person name="Tanaka N."/>
            <person name="Maeno S."/>
            <person name="Kumar H."/>
            <person name="Shiwa Y."/>
            <person name="Okada S."/>
            <person name="Yoshikawa H."/>
            <person name="Dicks L."/>
            <person name="Nakagawa J."/>
            <person name="Arita M."/>
        </authorList>
    </citation>
    <scope>NUCLEOTIDE SEQUENCE [LARGE SCALE GENOMIC DNA]</scope>
    <source>
        <strain evidence="2">F214-1</strain>
    </source>
</reference>
<dbReference type="Gene3D" id="3.20.20.370">
    <property type="entry name" value="Glycoside hydrolase/deacetylase"/>
    <property type="match status" value="1"/>
</dbReference>
<comment type="catalytic activity">
    <reaction evidence="1">
        <text>5-oxo-L-proline + ATP + 2 H2O = L-glutamate + ADP + phosphate + H(+)</text>
        <dbReference type="Rhea" id="RHEA:10348"/>
        <dbReference type="ChEBI" id="CHEBI:15377"/>
        <dbReference type="ChEBI" id="CHEBI:15378"/>
        <dbReference type="ChEBI" id="CHEBI:29985"/>
        <dbReference type="ChEBI" id="CHEBI:30616"/>
        <dbReference type="ChEBI" id="CHEBI:43474"/>
        <dbReference type="ChEBI" id="CHEBI:58402"/>
        <dbReference type="ChEBI" id="CHEBI:456216"/>
        <dbReference type="EC" id="3.5.2.9"/>
    </reaction>
</comment>
<dbReference type="STRING" id="709323.GCA_001047135_00018"/>
<organism evidence="2">
    <name type="scientific">Fructobacillus tropaeoli</name>
    <dbReference type="NCBI Taxonomy" id="709323"/>
    <lineage>
        <taxon>Bacteria</taxon>
        <taxon>Bacillati</taxon>
        <taxon>Bacillota</taxon>
        <taxon>Bacilli</taxon>
        <taxon>Lactobacillales</taxon>
        <taxon>Lactobacillaceae</taxon>
        <taxon>Fructobacillus</taxon>
    </lineage>
</organism>
<keyword evidence="1" id="KW-0378">Hydrolase</keyword>
<proteinExistence type="inferred from homology"/>
<dbReference type="InterPro" id="IPR011330">
    <property type="entry name" value="Glyco_hydro/deAcase_b/a-brl"/>
</dbReference>
<dbReference type="EMBL" id="DF968078">
    <property type="protein sequence ID" value="GAP03477.1"/>
    <property type="molecule type" value="Genomic_DNA"/>
</dbReference>
<dbReference type="AlphaFoldDB" id="A0A3F3GZW1"/>
<protein>
    <recommendedName>
        <fullName evidence="1">5-oxoprolinase subunit A</fullName>
        <shortName evidence="1">5-OPase subunit A</shortName>
        <ecNumber evidence="1">3.5.2.9</ecNumber>
    </recommendedName>
    <alternativeName>
        <fullName evidence="1">5-oxoprolinase (ATP-hydrolyzing) subunit A</fullName>
    </alternativeName>
</protein>
<dbReference type="CDD" id="cd10787">
    <property type="entry name" value="LamB_YcsF_like"/>
    <property type="match status" value="1"/>
</dbReference>
<dbReference type="PANTHER" id="PTHR30292">
    <property type="entry name" value="UNCHARACTERIZED PROTEIN YBGL-RELATED"/>
    <property type="match status" value="1"/>
</dbReference>
<keyword evidence="1" id="KW-0067">ATP-binding</keyword>
<dbReference type="Pfam" id="PF03746">
    <property type="entry name" value="LamB_YcsF"/>
    <property type="match status" value="1"/>
</dbReference>
<evidence type="ECO:0000256" key="1">
    <source>
        <dbReference type="HAMAP-Rule" id="MF_00691"/>
    </source>
</evidence>
<sequence>MQIYLNSDLGESFGKYKIGLDEEVLKQVTSANIACGFHAGDPTVMKNTVALALQNQTAIGAHPGFHDLQGFGRRKIEMAPAEIEALVQYQVGALAAFVPGHRLHHVKAHGALYNLAAKDRQVADAVVAGIKAADEQTVVYGLANSELIKSAKAAGMKFAQEAFADRNYEADGSLVSRSKANAIITDPAIAAKRAVKMIQDQAITAVNGDVMPTAIDSICVHVDNQAAIFLVKQIREALTKEGISITSQL</sequence>
<dbReference type="NCBIfam" id="NF003814">
    <property type="entry name" value="PRK05406.1-3"/>
    <property type="match status" value="1"/>
</dbReference>
<dbReference type="PANTHER" id="PTHR30292:SF0">
    <property type="entry name" value="5-OXOPROLINASE SUBUNIT A"/>
    <property type="match status" value="1"/>
</dbReference>